<evidence type="ECO:0000313" key="2">
    <source>
        <dbReference type="Proteomes" id="UP000245207"/>
    </source>
</evidence>
<protein>
    <submittedName>
        <fullName evidence="1">Uncharacterized protein</fullName>
    </submittedName>
</protein>
<sequence>MTQNELDCIWEKGPFCTFGSCLPWRVSLCIRDSDPFKLPVAKLDEGYPLHSYEKHWLIRCIACTFLDGGCGIPPREEPHLDCLFNLMFNLCGYPIPVQLFMEAYMPISTKPTMQLSPFSLDYLSYFSCTSLDYLCAIPPSKPQMGRGAGYVCKLFGSTNFACCSLLWKTIKYQTRQVAACKISRFL</sequence>
<dbReference type="AlphaFoldDB" id="A0A2U1QCZ6"/>
<gene>
    <name evidence="1" type="ORF">CTI12_AA044960</name>
</gene>
<reference evidence="1 2" key="1">
    <citation type="journal article" date="2018" name="Mol. Plant">
        <title>The genome of Artemisia annua provides insight into the evolution of Asteraceae family and artemisinin biosynthesis.</title>
        <authorList>
            <person name="Shen Q."/>
            <person name="Zhang L."/>
            <person name="Liao Z."/>
            <person name="Wang S."/>
            <person name="Yan T."/>
            <person name="Shi P."/>
            <person name="Liu M."/>
            <person name="Fu X."/>
            <person name="Pan Q."/>
            <person name="Wang Y."/>
            <person name="Lv Z."/>
            <person name="Lu X."/>
            <person name="Zhang F."/>
            <person name="Jiang W."/>
            <person name="Ma Y."/>
            <person name="Chen M."/>
            <person name="Hao X."/>
            <person name="Li L."/>
            <person name="Tang Y."/>
            <person name="Lv G."/>
            <person name="Zhou Y."/>
            <person name="Sun X."/>
            <person name="Brodelius P.E."/>
            <person name="Rose J.K.C."/>
            <person name="Tang K."/>
        </authorList>
    </citation>
    <scope>NUCLEOTIDE SEQUENCE [LARGE SCALE GENOMIC DNA]</scope>
    <source>
        <strain evidence="2">cv. Huhao1</strain>
        <tissue evidence="1">Leaf</tissue>
    </source>
</reference>
<keyword evidence="2" id="KW-1185">Reference proteome</keyword>
<organism evidence="1 2">
    <name type="scientific">Artemisia annua</name>
    <name type="common">Sweet wormwood</name>
    <dbReference type="NCBI Taxonomy" id="35608"/>
    <lineage>
        <taxon>Eukaryota</taxon>
        <taxon>Viridiplantae</taxon>
        <taxon>Streptophyta</taxon>
        <taxon>Embryophyta</taxon>
        <taxon>Tracheophyta</taxon>
        <taxon>Spermatophyta</taxon>
        <taxon>Magnoliopsida</taxon>
        <taxon>eudicotyledons</taxon>
        <taxon>Gunneridae</taxon>
        <taxon>Pentapetalae</taxon>
        <taxon>asterids</taxon>
        <taxon>campanulids</taxon>
        <taxon>Asterales</taxon>
        <taxon>Asteraceae</taxon>
        <taxon>Asteroideae</taxon>
        <taxon>Anthemideae</taxon>
        <taxon>Artemisiinae</taxon>
        <taxon>Artemisia</taxon>
    </lineage>
</organism>
<evidence type="ECO:0000313" key="1">
    <source>
        <dbReference type="EMBL" id="PWA95870.1"/>
    </source>
</evidence>
<name>A0A2U1QCZ6_ARTAN</name>
<comment type="caution">
    <text evidence="1">The sequence shown here is derived from an EMBL/GenBank/DDBJ whole genome shotgun (WGS) entry which is preliminary data.</text>
</comment>
<dbReference type="EMBL" id="PKPP01000214">
    <property type="protein sequence ID" value="PWA95870.1"/>
    <property type="molecule type" value="Genomic_DNA"/>
</dbReference>
<dbReference type="Proteomes" id="UP000245207">
    <property type="component" value="Unassembled WGS sequence"/>
</dbReference>
<accession>A0A2U1QCZ6</accession>
<proteinExistence type="predicted"/>